<dbReference type="Gene3D" id="3.55.50.30">
    <property type="match status" value="1"/>
</dbReference>
<dbReference type="GO" id="GO:0009279">
    <property type="term" value="C:cell outer membrane"/>
    <property type="evidence" value="ECO:0007669"/>
    <property type="project" value="UniProtKB-SubCell"/>
</dbReference>
<dbReference type="InterPro" id="IPR036942">
    <property type="entry name" value="Beta-barrel_TonB_sf"/>
</dbReference>
<dbReference type="PANTHER" id="PTHR32552">
    <property type="entry name" value="FERRICHROME IRON RECEPTOR-RELATED"/>
    <property type="match status" value="1"/>
</dbReference>
<evidence type="ECO:0000256" key="13">
    <source>
        <dbReference type="ARBA" id="ARBA00023237"/>
    </source>
</evidence>
<dbReference type="Pfam" id="PF00593">
    <property type="entry name" value="TonB_dep_Rec_b-barrel"/>
    <property type="match status" value="1"/>
</dbReference>
<evidence type="ECO:0000256" key="3">
    <source>
        <dbReference type="ARBA" id="ARBA00022448"/>
    </source>
</evidence>
<dbReference type="Proteomes" id="UP000572540">
    <property type="component" value="Unassembled WGS sequence"/>
</dbReference>
<evidence type="ECO:0000256" key="15">
    <source>
        <dbReference type="RuleBase" id="RU003357"/>
    </source>
</evidence>
<evidence type="ECO:0000256" key="10">
    <source>
        <dbReference type="ARBA" id="ARBA00023077"/>
    </source>
</evidence>
<evidence type="ECO:0000256" key="9">
    <source>
        <dbReference type="ARBA" id="ARBA00023065"/>
    </source>
</evidence>
<keyword evidence="3 14" id="KW-0813">Transport</keyword>
<dbReference type="CDD" id="cd01347">
    <property type="entry name" value="ligand_gated_channel"/>
    <property type="match status" value="1"/>
</dbReference>
<name>A0A7Y9W657_9BURK</name>
<feature type="chain" id="PRO_5031553901" evidence="16">
    <location>
        <begin position="32"/>
        <end position="777"/>
    </location>
</feature>
<keyword evidence="10 15" id="KW-0798">TonB box</keyword>
<dbReference type="PROSITE" id="PS52016">
    <property type="entry name" value="TONB_DEPENDENT_REC_3"/>
    <property type="match status" value="1"/>
</dbReference>
<reference evidence="18 19" key="1">
    <citation type="submission" date="2020-07" db="EMBL/GenBank/DDBJ databases">
        <title>Exploring microbial biodiversity for novel pathways involved in the catabolism of aromatic compounds derived from lignin.</title>
        <authorList>
            <person name="Elkins J."/>
        </authorList>
    </citation>
    <scope>NUCLEOTIDE SEQUENCE [LARGE SCALE GENOMIC DNA]</scope>
    <source>
        <strain evidence="18 19">H2C3B</strain>
    </source>
</reference>
<evidence type="ECO:0000256" key="1">
    <source>
        <dbReference type="ARBA" id="ARBA00004571"/>
    </source>
</evidence>
<keyword evidence="6 14" id="KW-0812">Transmembrane</keyword>
<keyword evidence="4 14" id="KW-1134">Transmembrane beta strand</keyword>
<evidence type="ECO:0000256" key="5">
    <source>
        <dbReference type="ARBA" id="ARBA00022496"/>
    </source>
</evidence>
<dbReference type="Gene3D" id="2.170.130.10">
    <property type="entry name" value="TonB-dependent receptor, plug domain"/>
    <property type="match status" value="1"/>
</dbReference>
<dbReference type="InterPro" id="IPR011662">
    <property type="entry name" value="Secretin/TonB_short_N"/>
</dbReference>
<accession>A0A7Y9W657</accession>
<comment type="similarity">
    <text evidence="2 14 15">Belongs to the TonB-dependent receptor family.</text>
</comment>
<dbReference type="InterPro" id="IPR039426">
    <property type="entry name" value="TonB-dep_rcpt-like"/>
</dbReference>
<dbReference type="NCBIfam" id="TIGR01783">
    <property type="entry name" value="TonB-siderophor"/>
    <property type="match status" value="1"/>
</dbReference>
<keyword evidence="13 14" id="KW-0998">Cell outer membrane</keyword>
<dbReference type="Gene3D" id="2.40.170.20">
    <property type="entry name" value="TonB-dependent receptor, beta-barrel domain"/>
    <property type="match status" value="1"/>
</dbReference>
<dbReference type="SUPFAM" id="SSF56935">
    <property type="entry name" value="Porins"/>
    <property type="match status" value="1"/>
</dbReference>
<keyword evidence="11 14" id="KW-0472">Membrane</keyword>
<evidence type="ECO:0000256" key="4">
    <source>
        <dbReference type="ARBA" id="ARBA00022452"/>
    </source>
</evidence>
<dbReference type="GO" id="GO:0015344">
    <property type="term" value="F:siderophore uptake transmembrane transporter activity"/>
    <property type="evidence" value="ECO:0007669"/>
    <property type="project" value="TreeGrafter"/>
</dbReference>
<dbReference type="InterPro" id="IPR000531">
    <property type="entry name" value="Beta-barrel_TonB"/>
</dbReference>
<evidence type="ECO:0000256" key="11">
    <source>
        <dbReference type="ARBA" id="ARBA00023136"/>
    </source>
</evidence>
<dbReference type="GO" id="GO:0015891">
    <property type="term" value="P:siderophore transport"/>
    <property type="evidence" value="ECO:0007669"/>
    <property type="project" value="InterPro"/>
</dbReference>
<dbReference type="InterPro" id="IPR010105">
    <property type="entry name" value="TonB_sidphr_rcpt"/>
</dbReference>
<dbReference type="Pfam" id="PF07715">
    <property type="entry name" value="Plug"/>
    <property type="match status" value="1"/>
</dbReference>
<evidence type="ECO:0000256" key="16">
    <source>
        <dbReference type="SAM" id="SignalP"/>
    </source>
</evidence>
<dbReference type="Pfam" id="PF07660">
    <property type="entry name" value="STN"/>
    <property type="match status" value="1"/>
</dbReference>
<keyword evidence="7 16" id="KW-0732">Signal</keyword>
<sequence>MTASKTRKMLERCMLAALLGTLNFVSIAAHAQTTVDLPAQTLALSLSQLARDGNVNILAPAALTANHDAPALSGTLTLVQALDRLLQGTGLTAQKRNESTYVIERLPAQSGTAPPLAAEALAVLPTIAVTAPAATEDLGFAARSSSFATRTDTPIADIPQSIEVLTPDVLESQRDESVTDALRNVSSMTIERAQTYTAQGTPYIRGFMAPVLINGLPVALTQSDIPLSLPAVALSRVEVLKGADSILAGSMDPGGIINVVTKTPQADPVHRLTVQTGSYGDWLGSLDLAGSILDDGKLTYRFVVSAEHADRNFIGYDGQRDFYVAPSIGWQDTQTRVVVGFEQHTSRVPVAPISLFLPGGPLQSSSPLGRPDDGFMSNSTSLYYDYTRKLAGSLTFHSKARYDAARQDFKAYALAQLSPGTSSVGIFNAQTDQIRQNQISLDNNLQMKIHTGSVKHTLLAGVAWSSDRYAQMPGNGPASAAALPSPQLPSIELQDIAKIPTETDVQATLYVQDQIAWGRLRVLLNLARSYVWTTHALPGSASNSAANWSPGIGIAYRMSDVVTVYANATHSFEPQYTFPAFDGRAPLPRVGRSVEAGVKLALLDDRLTATAALFRSRQSNPVQVDPTHPGFYVTSPDFAYRGVEFDMTGRLLPGWNVIASYAYSNLQTPDDEWGQLPAHVASLWTTYDFQSEPLHGWGMGFGIWARNRYNATDSQEAMHPVPGQARTDASLYYRARHWSTTLSVKNVFNHRLYGDYALRDVELQPGRLFYLSSSYDF</sequence>
<dbReference type="EMBL" id="JACCAU010000001">
    <property type="protein sequence ID" value="NYH14356.1"/>
    <property type="molecule type" value="Genomic_DNA"/>
</dbReference>
<proteinExistence type="inferred from homology"/>
<dbReference type="AlphaFoldDB" id="A0A7Y9W657"/>
<dbReference type="SMART" id="SM00965">
    <property type="entry name" value="STN"/>
    <property type="match status" value="1"/>
</dbReference>
<dbReference type="RefSeq" id="WP_179709621.1">
    <property type="nucleotide sequence ID" value="NZ_JACCAU010000001.1"/>
</dbReference>
<gene>
    <name evidence="18" type="ORF">GGD41_001584</name>
</gene>
<comment type="caution">
    <text evidence="18">The sequence shown here is derived from an EMBL/GenBank/DDBJ whole genome shotgun (WGS) entry which is preliminary data.</text>
</comment>
<organism evidence="18 19">
    <name type="scientific">Paraburkholderia bryophila</name>
    <dbReference type="NCBI Taxonomy" id="420952"/>
    <lineage>
        <taxon>Bacteria</taxon>
        <taxon>Pseudomonadati</taxon>
        <taxon>Pseudomonadota</taxon>
        <taxon>Betaproteobacteria</taxon>
        <taxon>Burkholderiales</taxon>
        <taxon>Burkholderiaceae</taxon>
        <taxon>Paraburkholderia</taxon>
    </lineage>
</organism>
<dbReference type="InterPro" id="IPR012910">
    <property type="entry name" value="Plug_dom"/>
</dbReference>
<evidence type="ECO:0000256" key="7">
    <source>
        <dbReference type="ARBA" id="ARBA00022729"/>
    </source>
</evidence>
<evidence type="ECO:0000259" key="17">
    <source>
        <dbReference type="SMART" id="SM00965"/>
    </source>
</evidence>
<evidence type="ECO:0000256" key="2">
    <source>
        <dbReference type="ARBA" id="ARBA00009810"/>
    </source>
</evidence>
<evidence type="ECO:0000256" key="8">
    <source>
        <dbReference type="ARBA" id="ARBA00023004"/>
    </source>
</evidence>
<keyword evidence="8" id="KW-0408">Iron</keyword>
<keyword evidence="5" id="KW-0410">Iron transport</keyword>
<evidence type="ECO:0000256" key="14">
    <source>
        <dbReference type="PROSITE-ProRule" id="PRU01360"/>
    </source>
</evidence>
<protein>
    <submittedName>
        <fullName evidence="18">Iron complex outermembrane receptor protein</fullName>
    </submittedName>
</protein>
<comment type="subcellular location">
    <subcellularLocation>
        <location evidence="1 14">Cell outer membrane</location>
        <topology evidence="1 14">Multi-pass membrane protein</topology>
    </subcellularLocation>
</comment>
<feature type="signal peptide" evidence="16">
    <location>
        <begin position="1"/>
        <end position="31"/>
    </location>
</feature>
<evidence type="ECO:0000256" key="12">
    <source>
        <dbReference type="ARBA" id="ARBA00023170"/>
    </source>
</evidence>
<dbReference type="GO" id="GO:0038023">
    <property type="term" value="F:signaling receptor activity"/>
    <property type="evidence" value="ECO:0007669"/>
    <property type="project" value="InterPro"/>
</dbReference>
<evidence type="ECO:0000313" key="18">
    <source>
        <dbReference type="EMBL" id="NYH14356.1"/>
    </source>
</evidence>
<evidence type="ECO:0000313" key="19">
    <source>
        <dbReference type="Proteomes" id="UP000572540"/>
    </source>
</evidence>
<keyword evidence="12 18" id="KW-0675">Receptor</keyword>
<feature type="domain" description="Secretin/TonB short N-terminal" evidence="17">
    <location>
        <begin position="55"/>
        <end position="106"/>
    </location>
</feature>
<dbReference type="PANTHER" id="PTHR32552:SF68">
    <property type="entry name" value="FERRICHROME OUTER MEMBRANE TRANSPORTER_PHAGE RECEPTOR"/>
    <property type="match status" value="1"/>
</dbReference>
<keyword evidence="9" id="KW-0406">Ion transport</keyword>
<dbReference type="InterPro" id="IPR037066">
    <property type="entry name" value="Plug_dom_sf"/>
</dbReference>
<evidence type="ECO:0000256" key="6">
    <source>
        <dbReference type="ARBA" id="ARBA00022692"/>
    </source>
</evidence>